<proteinExistence type="predicted"/>
<accession>A0A183AJV8</accession>
<feature type="region of interest" description="Disordered" evidence="1">
    <location>
        <begin position="1"/>
        <end position="43"/>
    </location>
</feature>
<sequence>MMKLHHTASTLSQSSKFSQESSQYDRPLSEQIPPIESPFRPPPFTKPLFMDHLDLTYHKAIRLNCHDLDTLRVNEWSHGTGEDQDEEEEEEQSSSEEAYTNTTSEQQMHRFPRLQLNDRTVDESSSNSVSFDLDTEGLPGAGTIPSNSSQSWSNKHPKALSRTTIEELYAQCKPQPTVNGLQQQPQKQQQNSYSTDKRNGYFQIENMKSSTPTSLQHKVAPKIWRLMQRFTEPPPNELKEQSEKQLDLLGADLNSSEFNPPIIRV</sequence>
<keyword evidence="3" id="KW-1185">Reference proteome</keyword>
<feature type="compositionally biased region" description="Acidic residues" evidence="1">
    <location>
        <begin position="82"/>
        <end position="94"/>
    </location>
</feature>
<protein>
    <submittedName>
        <fullName evidence="2 4">Uncharacterized protein</fullName>
    </submittedName>
</protein>
<evidence type="ECO:0000313" key="3">
    <source>
        <dbReference type="Proteomes" id="UP000272942"/>
    </source>
</evidence>
<reference evidence="4" key="1">
    <citation type="submission" date="2016-06" db="UniProtKB">
        <authorList>
            <consortium name="WormBaseParasite"/>
        </authorList>
    </citation>
    <scope>IDENTIFICATION</scope>
</reference>
<evidence type="ECO:0000256" key="1">
    <source>
        <dbReference type="SAM" id="MobiDB-lite"/>
    </source>
</evidence>
<organism evidence="4">
    <name type="scientific">Echinostoma caproni</name>
    <dbReference type="NCBI Taxonomy" id="27848"/>
    <lineage>
        <taxon>Eukaryota</taxon>
        <taxon>Metazoa</taxon>
        <taxon>Spiralia</taxon>
        <taxon>Lophotrochozoa</taxon>
        <taxon>Platyhelminthes</taxon>
        <taxon>Trematoda</taxon>
        <taxon>Digenea</taxon>
        <taxon>Plagiorchiida</taxon>
        <taxon>Echinostomata</taxon>
        <taxon>Echinostomatoidea</taxon>
        <taxon>Echinostomatidae</taxon>
        <taxon>Echinostoma</taxon>
    </lineage>
</organism>
<feature type="region of interest" description="Disordered" evidence="1">
    <location>
        <begin position="78"/>
        <end position="158"/>
    </location>
</feature>
<evidence type="ECO:0000313" key="2">
    <source>
        <dbReference type="EMBL" id="VDP80560.1"/>
    </source>
</evidence>
<reference evidence="2 3" key="2">
    <citation type="submission" date="2018-11" db="EMBL/GenBank/DDBJ databases">
        <authorList>
            <consortium name="Pathogen Informatics"/>
        </authorList>
    </citation>
    <scope>NUCLEOTIDE SEQUENCE [LARGE SCALE GENOMIC DNA]</scope>
    <source>
        <strain evidence="2 3">Egypt</strain>
    </source>
</reference>
<dbReference type="EMBL" id="UZAN01044337">
    <property type="protein sequence ID" value="VDP80560.1"/>
    <property type="molecule type" value="Genomic_DNA"/>
</dbReference>
<dbReference type="AlphaFoldDB" id="A0A183AJV8"/>
<evidence type="ECO:0000313" key="4">
    <source>
        <dbReference type="WBParaSite" id="ECPE_0000725901-mRNA-1"/>
    </source>
</evidence>
<dbReference type="Proteomes" id="UP000272942">
    <property type="component" value="Unassembled WGS sequence"/>
</dbReference>
<dbReference type="WBParaSite" id="ECPE_0000725901-mRNA-1">
    <property type="protein sequence ID" value="ECPE_0000725901-mRNA-1"/>
    <property type="gene ID" value="ECPE_0000725901"/>
</dbReference>
<gene>
    <name evidence="2" type="ORF">ECPE_LOCUS7243</name>
</gene>
<feature type="compositionally biased region" description="Polar residues" evidence="1">
    <location>
        <begin position="144"/>
        <end position="154"/>
    </location>
</feature>
<feature type="compositionally biased region" description="Low complexity" evidence="1">
    <location>
        <begin position="9"/>
        <end position="22"/>
    </location>
</feature>
<name>A0A183AJV8_9TREM</name>